<comment type="caution">
    <text evidence="1">The sequence shown here is derived from an EMBL/GenBank/DDBJ whole genome shotgun (WGS) entry which is preliminary data.</text>
</comment>
<organism evidence="1">
    <name type="scientific">marine sediment metagenome</name>
    <dbReference type="NCBI Taxonomy" id="412755"/>
    <lineage>
        <taxon>unclassified sequences</taxon>
        <taxon>metagenomes</taxon>
        <taxon>ecological metagenomes</taxon>
    </lineage>
</organism>
<dbReference type="EMBL" id="BARS01007899">
    <property type="protein sequence ID" value="GAF70886.1"/>
    <property type="molecule type" value="Genomic_DNA"/>
</dbReference>
<sequence>WSPNKILVDLISSRKQTITLQTPLEITGVAVKKGKAGVKRSRLKKSLTVKLPEQQEVSLEINI</sequence>
<accession>X0S6M8</accession>
<name>X0S6M8_9ZZZZ</name>
<feature type="non-terminal residue" evidence="1">
    <location>
        <position position="1"/>
    </location>
</feature>
<reference evidence="1" key="1">
    <citation type="journal article" date="2014" name="Front. Microbiol.">
        <title>High frequency of phylogenetically diverse reductive dehalogenase-homologous genes in deep subseafloor sedimentary metagenomes.</title>
        <authorList>
            <person name="Kawai M."/>
            <person name="Futagami T."/>
            <person name="Toyoda A."/>
            <person name="Takaki Y."/>
            <person name="Nishi S."/>
            <person name="Hori S."/>
            <person name="Arai W."/>
            <person name="Tsubouchi T."/>
            <person name="Morono Y."/>
            <person name="Uchiyama I."/>
            <person name="Ito T."/>
            <person name="Fujiyama A."/>
            <person name="Inagaki F."/>
            <person name="Takami H."/>
        </authorList>
    </citation>
    <scope>NUCLEOTIDE SEQUENCE</scope>
    <source>
        <strain evidence="1">Expedition CK06-06</strain>
    </source>
</reference>
<dbReference type="AlphaFoldDB" id="X0S6M8"/>
<gene>
    <name evidence="1" type="ORF">S01H1_15133</name>
</gene>
<protein>
    <submittedName>
        <fullName evidence="1">Uncharacterized protein</fullName>
    </submittedName>
</protein>
<evidence type="ECO:0000313" key="1">
    <source>
        <dbReference type="EMBL" id="GAF70886.1"/>
    </source>
</evidence>
<proteinExistence type="predicted"/>